<dbReference type="Proteomes" id="UP000017908">
    <property type="component" value="Unassembled WGS sequence"/>
</dbReference>
<organism evidence="1">
    <name type="scientific">Megasphaera elsdenii CAG:570</name>
    <dbReference type="NCBI Taxonomy" id="1263087"/>
    <lineage>
        <taxon>Bacteria</taxon>
        <taxon>Bacillati</taxon>
        <taxon>Bacillota</taxon>
        <taxon>Negativicutes</taxon>
        <taxon>Veillonellales</taxon>
        <taxon>Veillonellaceae</taxon>
        <taxon>Megasphaera</taxon>
    </lineage>
</organism>
<name>R7MX49_MEGEL</name>
<dbReference type="AlphaFoldDB" id="R7MX49"/>
<gene>
    <name evidence="1" type="ORF">BN715_01213</name>
</gene>
<reference evidence="1" key="1">
    <citation type="submission" date="2012-11" db="EMBL/GenBank/DDBJ databases">
        <title>Dependencies among metagenomic species, viruses, plasmids and units of genetic variation.</title>
        <authorList>
            <person name="Nielsen H.B."/>
            <person name="Almeida M."/>
            <person name="Juncker A.S."/>
            <person name="Rasmussen S."/>
            <person name="Li J."/>
            <person name="Sunagawa S."/>
            <person name="Plichta D."/>
            <person name="Gautier L."/>
            <person name="Le Chatelier E."/>
            <person name="Peletier E."/>
            <person name="Bonde I."/>
            <person name="Nielsen T."/>
            <person name="Manichanh C."/>
            <person name="Arumugam M."/>
            <person name="Batto J."/>
            <person name="Santos M.B.Q.D."/>
            <person name="Blom N."/>
            <person name="Borruel N."/>
            <person name="Burgdorf K.S."/>
            <person name="Boumezbeur F."/>
            <person name="Casellas F."/>
            <person name="Dore J."/>
            <person name="Guarner F."/>
            <person name="Hansen T."/>
            <person name="Hildebrand F."/>
            <person name="Kaas R.S."/>
            <person name="Kennedy S."/>
            <person name="Kristiansen K."/>
            <person name="Kultima J.R."/>
            <person name="Leonard P."/>
            <person name="Levenez F."/>
            <person name="Lund O."/>
            <person name="Moumen B."/>
            <person name="Le Paslier D."/>
            <person name="Pons N."/>
            <person name="Pedersen O."/>
            <person name="Prifti E."/>
            <person name="Qin J."/>
            <person name="Raes J."/>
            <person name="Tap J."/>
            <person name="Tims S."/>
            <person name="Ussery D.W."/>
            <person name="Yamada T."/>
            <person name="MetaHit consortium"/>
            <person name="Renault P."/>
            <person name="Sicheritz-Ponten T."/>
            <person name="Bork P."/>
            <person name="Wang J."/>
            <person name="Brunak S."/>
            <person name="Ehrlich S.D."/>
        </authorList>
    </citation>
    <scope>NUCLEOTIDE SEQUENCE [LARGE SCALE GENOMIC DNA]</scope>
</reference>
<protein>
    <submittedName>
        <fullName evidence="1">Uncharacterized protein</fullName>
    </submittedName>
</protein>
<dbReference type="EMBL" id="CBKE010000159">
    <property type="protein sequence ID" value="CDF04911.1"/>
    <property type="molecule type" value="Genomic_DNA"/>
</dbReference>
<evidence type="ECO:0000313" key="1">
    <source>
        <dbReference type="EMBL" id="CDF04911.1"/>
    </source>
</evidence>
<comment type="caution">
    <text evidence="1">The sequence shown here is derived from an EMBL/GenBank/DDBJ whole genome shotgun (WGS) entry which is preliminary data.</text>
</comment>
<proteinExistence type="predicted"/>
<accession>R7MX49</accession>
<sequence>MLVRRRHHFPAKSRDVACQVFCLDGHFKLQRVYQFPLALLHGCQLFGQGGFAIGDDVFCRFLFQDFQVCRLAGLVELFRHLLGHVFRFGDEAGRAAQLMLFRVPEEVEEQHFFLAWEEPRAASDHLTVQAAALRSPQDDDAVYRWAVPAFRQQHRITEDVVFTGIEVGQDLRPVFAVAIDFGGPEAGFIQDVTEFLACRNERQEDDGLAVLAVGLHFPGNLAKIWVQCRPQFTGFIVAGRKTDAGNIDL</sequence>